<comment type="similarity">
    <text evidence="3 9">Belongs to the class-II aminoacyl-tRNA synthetase family. HisZ subfamily.</text>
</comment>
<keyword evidence="9" id="KW-0028">Amino-acid biosynthesis</keyword>
<dbReference type="InterPro" id="IPR045864">
    <property type="entry name" value="aa-tRNA-synth_II/BPL/LPL"/>
</dbReference>
<dbReference type="Gene3D" id="3.30.930.10">
    <property type="entry name" value="Bira Bifunctional Protein, Domain 2"/>
    <property type="match status" value="1"/>
</dbReference>
<evidence type="ECO:0000256" key="2">
    <source>
        <dbReference type="ARBA" id="ARBA00004667"/>
    </source>
</evidence>
<dbReference type="GO" id="GO:0000105">
    <property type="term" value="P:L-histidine biosynthetic process"/>
    <property type="evidence" value="ECO:0007669"/>
    <property type="project" value="UniProtKB-UniRule"/>
</dbReference>
<keyword evidence="12" id="KW-0328">Glycosyltransferase</keyword>
<feature type="binding site" evidence="10">
    <location>
        <position position="132"/>
    </location>
    <ligand>
        <name>L-histidine</name>
        <dbReference type="ChEBI" id="CHEBI:57595"/>
    </ligand>
</feature>
<dbReference type="GO" id="GO:0006427">
    <property type="term" value="P:histidyl-tRNA aminoacylation"/>
    <property type="evidence" value="ECO:0007669"/>
    <property type="project" value="TreeGrafter"/>
</dbReference>
<dbReference type="InterPro" id="IPR041715">
    <property type="entry name" value="HisRS-like_core"/>
</dbReference>
<evidence type="ECO:0000256" key="7">
    <source>
        <dbReference type="ARBA" id="ARBA00022490"/>
    </source>
</evidence>
<dbReference type="EMBL" id="WTUW01000009">
    <property type="protein sequence ID" value="MZR32131.1"/>
    <property type="molecule type" value="Genomic_DNA"/>
</dbReference>
<keyword evidence="7 9" id="KW-0963">Cytoplasm</keyword>
<keyword evidence="12" id="KW-0808">Transferase</keyword>
<dbReference type="InterPro" id="IPR004517">
    <property type="entry name" value="HisZ"/>
</dbReference>
<evidence type="ECO:0000256" key="3">
    <source>
        <dbReference type="ARBA" id="ARBA00005539"/>
    </source>
</evidence>
<evidence type="ECO:0000256" key="9">
    <source>
        <dbReference type="HAMAP-Rule" id="MF_00125"/>
    </source>
</evidence>
<accession>A0A6L8WAQ6</accession>
<dbReference type="GO" id="GO:0004821">
    <property type="term" value="F:histidine-tRNA ligase activity"/>
    <property type="evidence" value="ECO:0007669"/>
    <property type="project" value="TreeGrafter"/>
</dbReference>
<sequence length="379" mass="41055">MNDYSEKGLLPAGLADMLPPAAAREARINRTLMDVFAGNGYLQVKPPLIEFEEHLLEGSGAALASKMFRVMDPVSHRMMGIRTDITLQIARVATTRMKQDPRPLRLSYSGQVLRVYGSQLRPERQFAQTGVELIGPSEASADAELILLAAEALGALEVENFSIDLTLPTLVPTLCKELGIDPEIAVSAREALDHKDAVALESYKAPLNEILIKLLKAAGPADSAIEALEDISLPEAATAQIEALKNVVAQLQQSAPDLTLTIDPGEFRGFEYQSGLSFTVFARGVRGELGRGGRYCLMDGESASGFTLFLDSLMRAVPRRPADDRLYLPFGTSLDQGYALRQEGWKTVAGLAPEVDIEAEARRLNCGQFLGPDGITKLS</sequence>
<feature type="binding site" evidence="10">
    <location>
        <position position="114"/>
    </location>
    <ligand>
        <name>L-histidine</name>
        <dbReference type="ChEBI" id="CHEBI:57595"/>
    </ligand>
</feature>
<feature type="binding site" evidence="10">
    <location>
        <position position="268"/>
    </location>
    <ligand>
        <name>L-histidine</name>
        <dbReference type="ChEBI" id="CHEBI:57595"/>
    </ligand>
</feature>
<dbReference type="PIRSF" id="PIRSF001549">
    <property type="entry name" value="His-tRNA_synth"/>
    <property type="match status" value="1"/>
</dbReference>
<dbReference type="HAMAP" id="MF_00125">
    <property type="entry name" value="HisZ"/>
    <property type="match status" value="1"/>
</dbReference>
<comment type="function">
    <text evidence="8 9">Required for the first step of histidine biosynthesis. May allow the feedback regulation of ATP phosphoribosyltransferase activity by histidine.</text>
</comment>
<evidence type="ECO:0000256" key="5">
    <source>
        <dbReference type="ARBA" id="ARBA00011738"/>
    </source>
</evidence>
<protein>
    <recommendedName>
        <fullName evidence="6 9">ATP phosphoribosyltransferase regulatory subunit</fullName>
    </recommendedName>
</protein>
<dbReference type="UniPathway" id="UPA00031">
    <property type="reaction ID" value="UER00006"/>
</dbReference>
<proteinExistence type="inferred from homology"/>
<evidence type="ECO:0000256" key="4">
    <source>
        <dbReference type="ARBA" id="ARBA00011496"/>
    </source>
</evidence>
<evidence type="ECO:0000256" key="1">
    <source>
        <dbReference type="ARBA" id="ARBA00004496"/>
    </source>
</evidence>
<keyword evidence="9" id="KW-0368">Histidine biosynthesis</keyword>
<dbReference type="GO" id="GO:0016757">
    <property type="term" value="F:glycosyltransferase activity"/>
    <property type="evidence" value="ECO:0007669"/>
    <property type="project" value="UniProtKB-KW"/>
</dbReference>
<keyword evidence="13" id="KW-1185">Reference proteome</keyword>
<comment type="pathway">
    <text evidence="2 9">Amino-acid biosynthesis; L-histidine biosynthesis; L-histidine from 5-phospho-alpha-D-ribose 1-diphosphate: step 1/9.</text>
</comment>
<organism evidence="12 13">
    <name type="scientific">Sneathiella litorea</name>
    <dbReference type="NCBI Taxonomy" id="2606216"/>
    <lineage>
        <taxon>Bacteria</taxon>
        <taxon>Pseudomonadati</taxon>
        <taxon>Pseudomonadota</taxon>
        <taxon>Alphaproteobacteria</taxon>
        <taxon>Sneathiellales</taxon>
        <taxon>Sneathiellaceae</taxon>
        <taxon>Sneathiella</taxon>
    </lineage>
</organism>
<dbReference type="PANTHER" id="PTHR43707:SF1">
    <property type="entry name" value="HISTIDINE--TRNA LIGASE, MITOCHONDRIAL-RELATED"/>
    <property type="match status" value="1"/>
</dbReference>
<evidence type="ECO:0000256" key="10">
    <source>
        <dbReference type="PIRSR" id="PIRSR001549-1"/>
    </source>
</evidence>
<feature type="binding site" evidence="10">
    <location>
        <begin position="84"/>
        <end position="86"/>
    </location>
    <ligand>
        <name>L-histidine</name>
        <dbReference type="ChEBI" id="CHEBI:57595"/>
    </ligand>
</feature>
<gene>
    <name evidence="9" type="primary">hisZ</name>
    <name evidence="12" type="ORF">GQE98_15945</name>
</gene>
<evidence type="ECO:0000313" key="12">
    <source>
        <dbReference type="EMBL" id="MZR32131.1"/>
    </source>
</evidence>
<comment type="subunit">
    <text evidence="4 9">Heteromultimer composed of HisG and HisZ subunits.</text>
</comment>
<evidence type="ECO:0000256" key="8">
    <source>
        <dbReference type="ARBA" id="ARBA00025246"/>
    </source>
</evidence>
<dbReference type="PROSITE" id="PS50862">
    <property type="entry name" value="AA_TRNA_LIGASE_II"/>
    <property type="match status" value="1"/>
</dbReference>
<feature type="binding site" evidence="10">
    <location>
        <position position="128"/>
    </location>
    <ligand>
        <name>L-histidine</name>
        <dbReference type="ChEBI" id="CHEBI:57595"/>
    </ligand>
</feature>
<dbReference type="RefSeq" id="WP_161316701.1">
    <property type="nucleotide sequence ID" value="NZ_WTUW01000009.1"/>
</dbReference>
<evidence type="ECO:0000313" key="13">
    <source>
        <dbReference type="Proteomes" id="UP000476030"/>
    </source>
</evidence>
<comment type="subcellular location">
    <subcellularLocation>
        <location evidence="1 9">Cytoplasm</location>
    </subcellularLocation>
</comment>
<evidence type="ECO:0000259" key="11">
    <source>
        <dbReference type="PROSITE" id="PS50862"/>
    </source>
</evidence>
<evidence type="ECO:0000256" key="6">
    <source>
        <dbReference type="ARBA" id="ARBA00020397"/>
    </source>
</evidence>
<comment type="caution">
    <text evidence="12">The sequence shown here is derived from an EMBL/GenBank/DDBJ whole genome shotgun (WGS) entry which is preliminary data.</text>
</comment>
<dbReference type="AlphaFoldDB" id="A0A6L8WAQ6"/>
<dbReference type="SUPFAM" id="SSF55681">
    <property type="entry name" value="Class II aaRS and biotin synthetases"/>
    <property type="match status" value="1"/>
</dbReference>
<comment type="subunit">
    <text evidence="5">Homodimer.</text>
</comment>
<comment type="miscellaneous">
    <text evidence="9">This function is generally fulfilled by the C-terminal part of HisG, which is missing in some bacteria such as this one.</text>
</comment>
<dbReference type="Pfam" id="PF13393">
    <property type="entry name" value="tRNA-synt_His"/>
    <property type="match status" value="1"/>
</dbReference>
<dbReference type="PANTHER" id="PTHR43707">
    <property type="entry name" value="HISTIDYL-TRNA SYNTHETASE"/>
    <property type="match status" value="1"/>
</dbReference>
<name>A0A6L8WAQ6_9PROT</name>
<dbReference type="InterPro" id="IPR004516">
    <property type="entry name" value="HisRS/HisZ"/>
</dbReference>
<reference evidence="12 13" key="1">
    <citation type="submission" date="2019-12" db="EMBL/GenBank/DDBJ databases">
        <title>Snethiella sp. nov. sp. isolated from sea sand.</title>
        <authorList>
            <person name="Kim J."/>
            <person name="Jeong S.E."/>
            <person name="Jung H.S."/>
            <person name="Jeon C.O."/>
        </authorList>
    </citation>
    <scope>NUCLEOTIDE SEQUENCE [LARGE SCALE GENOMIC DNA]</scope>
    <source>
        <strain evidence="12 13">DP05</strain>
    </source>
</reference>
<dbReference type="GO" id="GO:0005737">
    <property type="term" value="C:cytoplasm"/>
    <property type="evidence" value="ECO:0007669"/>
    <property type="project" value="UniProtKB-SubCell"/>
</dbReference>
<feature type="domain" description="Aminoacyl-transfer RNA synthetases class-II family profile" evidence="11">
    <location>
        <begin position="27"/>
        <end position="293"/>
    </location>
</feature>
<dbReference type="InterPro" id="IPR006195">
    <property type="entry name" value="aa-tRNA-synth_II"/>
</dbReference>
<dbReference type="Proteomes" id="UP000476030">
    <property type="component" value="Unassembled WGS sequence"/>
</dbReference>